<feature type="chain" id="PRO_5012804460" description="Outer membrane protein beta-barrel domain-containing protein" evidence="1">
    <location>
        <begin position="23"/>
        <end position="233"/>
    </location>
</feature>
<accession>A0A222FKY6</accession>
<evidence type="ECO:0000256" key="1">
    <source>
        <dbReference type="SAM" id="SignalP"/>
    </source>
</evidence>
<evidence type="ECO:0008006" key="4">
    <source>
        <dbReference type="Google" id="ProtNLM"/>
    </source>
</evidence>
<sequence>MIRAVLSASTALALLASPLSQAEFQAHIGATSEYIRDGISYTRGNPTLQGGLMYQHSSGVYGGIWGSGVEMKEDSPDFETDAYLGWYLPLSDRFAIDTSVTHYQFIGDSDVEIDAYNELTVRALYDDALLIGWRQAPDYLGSEHKKSAWELGYTVHTGSFSIEMLTARHRYLSYDDDFNFGDDRRDNYWQFRLGVGRSYGPYDYQLSLERTNLGNDFDGGTNFLFSIQRYFSF</sequence>
<feature type="signal peptide" evidence="1">
    <location>
        <begin position="1"/>
        <end position="22"/>
    </location>
</feature>
<dbReference type="Pfam" id="PF09694">
    <property type="entry name" value="Gcw_chp"/>
    <property type="match status" value="1"/>
</dbReference>
<gene>
    <name evidence="2" type="ORF">CHH28_13790</name>
</gene>
<keyword evidence="1" id="KW-0732">Signal</keyword>
<protein>
    <recommendedName>
        <fullName evidence="4">Outer membrane protein beta-barrel domain-containing protein</fullName>
    </recommendedName>
</protein>
<evidence type="ECO:0000313" key="3">
    <source>
        <dbReference type="Proteomes" id="UP000202440"/>
    </source>
</evidence>
<proteinExistence type="predicted"/>
<dbReference type="InterPro" id="IPR010239">
    <property type="entry name" value="CHP02001"/>
</dbReference>
<dbReference type="OrthoDB" id="6119075at2"/>
<dbReference type="KEGG" id="bsan:CHH28_13790"/>
<dbReference type="NCBIfam" id="TIGR02001">
    <property type="entry name" value="gcw_chp"/>
    <property type="match status" value="1"/>
</dbReference>
<evidence type="ECO:0000313" key="2">
    <source>
        <dbReference type="EMBL" id="ASP39678.1"/>
    </source>
</evidence>
<organism evidence="2 3">
    <name type="scientific">Bacterioplanes sanyensis</name>
    <dbReference type="NCBI Taxonomy" id="1249553"/>
    <lineage>
        <taxon>Bacteria</taxon>
        <taxon>Pseudomonadati</taxon>
        <taxon>Pseudomonadota</taxon>
        <taxon>Gammaproteobacteria</taxon>
        <taxon>Oceanospirillales</taxon>
        <taxon>Oceanospirillaceae</taxon>
        <taxon>Bacterioplanes</taxon>
    </lineage>
</organism>
<dbReference type="EMBL" id="CP022530">
    <property type="protein sequence ID" value="ASP39678.1"/>
    <property type="molecule type" value="Genomic_DNA"/>
</dbReference>
<dbReference type="AlphaFoldDB" id="A0A222FKY6"/>
<reference evidence="2 3" key="1">
    <citation type="submission" date="2017-07" db="EMBL/GenBank/DDBJ databases">
        <title>Annotated genome sequence of Bacterioplanes sanyensis isolated from Red Sea.</title>
        <authorList>
            <person name="Rehman Z.U."/>
        </authorList>
    </citation>
    <scope>NUCLEOTIDE SEQUENCE [LARGE SCALE GENOMIC DNA]</scope>
    <source>
        <strain evidence="2 3">NV9</strain>
    </source>
</reference>
<name>A0A222FKY6_9GAMM</name>
<dbReference type="Proteomes" id="UP000202440">
    <property type="component" value="Chromosome"/>
</dbReference>
<keyword evidence="3" id="KW-1185">Reference proteome</keyword>
<dbReference type="RefSeq" id="WP_094060853.1">
    <property type="nucleotide sequence ID" value="NZ_CP022530.1"/>
</dbReference>